<dbReference type="Proteomes" id="UP000595897">
    <property type="component" value="Chromosome"/>
</dbReference>
<proteinExistence type="predicted"/>
<dbReference type="AlphaFoldDB" id="A0A7R7IG95"/>
<dbReference type="RefSeq" id="WP_271713865.1">
    <property type="nucleotide sequence ID" value="NZ_AP024169.1"/>
</dbReference>
<evidence type="ECO:0000313" key="2">
    <source>
        <dbReference type="Proteomes" id="UP000595897"/>
    </source>
</evidence>
<dbReference type="KEGG" id="ahb:bsdtb5_41530"/>
<keyword evidence="2" id="KW-1185">Reference proteome</keyword>
<organism evidence="1 2">
    <name type="scientific">Anaeromicropila herbilytica</name>
    <dbReference type="NCBI Taxonomy" id="2785025"/>
    <lineage>
        <taxon>Bacteria</taxon>
        <taxon>Bacillati</taxon>
        <taxon>Bacillota</taxon>
        <taxon>Clostridia</taxon>
        <taxon>Lachnospirales</taxon>
        <taxon>Lachnospiraceae</taxon>
        <taxon>Anaeromicropila</taxon>
    </lineage>
</organism>
<accession>A0A7R7IG95</accession>
<protein>
    <submittedName>
        <fullName evidence="1">Uncharacterized protein</fullName>
    </submittedName>
</protein>
<sequence>MDSITRLMCGRILEKLGYAIGISMGDYNSKYGLLKGISCATFYDNGMLKECMLDEYNELTTDYGTLVPKYGEPTIRTKYGKSLSFYQNGILKSIYLDQQTDIRTSIGIVPAELITFHQEGGILRIFPLNGKLSGYWSEEEEYELAVEVPITYQNHSIQAKVISIHFYPSQNIKSVTLWRKQTIELETIYGKIATNIGYSLYETGELQSIEPKKAFIIPTLIGDMKAFNINAIGIHADQNSLVFKQDGTVKEIVTITNQVEVQNKEGSKWVYSPRLVRSYTSEYEYEMEELKVIFEEDTITLELKNHQSATYSRAQCIFKVTELLSYSK</sequence>
<evidence type="ECO:0000313" key="1">
    <source>
        <dbReference type="EMBL" id="BCN32858.1"/>
    </source>
</evidence>
<dbReference type="EMBL" id="AP024169">
    <property type="protein sequence ID" value="BCN32858.1"/>
    <property type="molecule type" value="Genomic_DNA"/>
</dbReference>
<gene>
    <name evidence="1" type="ORF">bsdtb5_41530</name>
</gene>
<name>A0A7R7IG95_9FIRM</name>
<reference evidence="1 2" key="1">
    <citation type="submission" date="2020-11" db="EMBL/GenBank/DDBJ databases">
        <title>Draft genome sequencing of a Lachnospiraceae strain isolated from anoxic soil subjected to BSD treatment.</title>
        <authorList>
            <person name="Uek A."/>
            <person name="Tonouchi A."/>
        </authorList>
    </citation>
    <scope>NUCLEOTIDE SEQUENCE [LARGE SCALE GENOMIC DNA]</scope>
    <source>
        <strain evidence="1 2">TB5</strain>
    </source>
</reference>